<keyword evidence="2" id="KW-1185">Reference proteome</keyword>
<dbReference type="Proteomes" id="UP000095342">
    <property type="component" value="Chromosome"/>
</dbReference>
<reference evidence="1 2" key="1">
    <citation type="submission" date="2016-09" db="EMBL/GenBank/DDBJ databases">
        <title>Acidihalobacter prosperus V6 (DSM14174).</title>
        <authorList>
            <person name="Khaleque H.N."/>
            <person name="Ramsay J.P."/>
            <person name="Murphy R.J.T."/>
            <person name="Kaksonen A.H."/>
            <person name="Boxall N.J."/>
            <person name="Watkin E.L.J."/>
        </authorList>
    </citation>
    <scope>NUCLEOTIDE SEQUENCE [LARGE SCALE GENOMIC DNA]</scope>
    <source>
        <strain evidence="1 2">V6</strain>
    </source>
</reference>
<proteinExistence type="predicted"/>
<dbReference type="KEGG" id="aaeo:BJI67_04925"/>
<accession>A0A1D8K699</accession>
<organism evidence="1 2">
    <name type="scientific">Acidihalobacter aeolianus</name>
    <dbReference type="NCBI Taxonomy" id="2792603"/>
    <lineage>
        <taxon>Bacteria</taxon>
        <taxon>Pseudomonadati</taxon>
        <taxon>Pseudomonadota</taxon>
        <taxon>Gammaproteobacteria</taxon>
        <taxon>Chromatiales</taxon>
        <taxon>Ectothiorhodospiraceae</taxon>
        <taxon>Acidihalobacter</taxon>
    </lineage>
</organism>
<protein>
    <submittedName>
        <fullName evidence="1">Uncharacterized protein</fullName>
    </submittedName>
</protein>
<evidence type="ECO:0000313" key="2">
    <source>
        <dbReference type="Proteomes" id="UP000095342"/>
    </source>
</evidence>
<evidence type="ECO:0000313" key="1">
    <source>
        <dbReference type="EMBL" id="AOV16502.1"/>
    </source>
</evidence>
<gene>
    <name evidence="1" type="ORF">BJI67_04925</name>
</gene>
<dbReference type="RefSeq" id="WP_070072094.1">
    <property type="nucleotide sequence ID" value="NZ_CP017448.1"/>
</dbReference>
<dbReference type="AlphaFoldDB" id="A0A1D8K699"/>
<name>A0A1D8K699_9GAMM</name>
<dbReference type="EMBL" id="CP017448">
    <property type="protein sequence ID" value="AOV16502.1"/>
    <property type="molecule type" value="Genomic_DNA"/>
</dbReference>
<sequence length="135" mass="15325">MDRNAQLAERLSAIDVRIRALESDIAREGAESNLEAVLIQATHCIKDLLTAYAHHAGKPVPETDDPLEVFRAFVKGDPSLNAVRDNVRELVYYRNCLDMDRADALPARPERMAVRTARHVYLYLYTRCTQEGRLS</sequence>